<evidence type="ECO:0000256" key="8">
    <source>
        <dbReference type="ARBA" id="ARBA00022991"/>
    </source>
</evidence>
<keyword evidence="15" id="KW-0844">Vision</keyword>
<keyword evidence="7 17" id="KW-1133">Transmembrane helix</keyword>
<comment type="subcellular location">
    <subcellularLocation>
        <location evidence="1">Membrane</location>
        <topology evidence="1">Multi-pass membrane protein</topology>
    </subcellularLocation>
</comment>
<dbReference type="Gene3D" id="1.20.1070.10">
    <property type="entry name" value="Rhodopsin 7-helix transmembrane proteins"/>
    <property type="match status" value="1"/>
</dbReference>
<dbReference type="PANTHER" id="PTHR24240">
    <property type="entry name" value="OPSIN"/>
    <property type="match status" value="1"/>
</dbReference>
<evidence type="ECO:0000256" key="15">
    <source>
        <dbReference type="ARBA" id="ARBA00023305"/>
    </source>
</evidence>
<feature type="domain" description="G-protein coupled receptors family 1 profile" evidence="18">
    <location>
        <begin position="78"/>
        <end position="339"/>
    </location>
</feature>
<gene>
    <name evidence="19" type="primary">RhSWb1</name>
</gene>
<keyword evidence="4" id="KW-0716">Sensory transduction</keyword>
<evidence type="ECO:0000256" key="5">
    <source>
        <dbReference type="ARBA" id="ARBA00022692"/>
    </source>
</evidence>
<evidence type="ECO:0000256" key="10">
    <source>
        <dbReference type="ARBA" id="ARBA00023136"/>
    </source>
</evidence>
<evidence type="ECO:0000256" key="14">
    <source>
        <dbReference type="ARBA" id="ARBA00023224"/>
    </source>
</evidence>
<evidence type="ECO:0000256" key="1">
    <source>
        <dbReference type="ARBA" id="ARBA00004141"/>
    </source>
</evidence>
<evidence type="ECO:0000256" key="9">
    <source>
        <dbReference type="ARBA" id="ARBA00023040"/>
    </source>
</evidence>
<protein>
    <submittedName>
        <fullName evidence="19">RhSWb1 protein</fullName>
    </submittedName>
</protein>
<feature type="transmembrane region" description="Helical" evidence="17">
    <location>
        <begin position="286"/>
        <end position="308"/>
    </location>
</feature>
<keyword evidence="9 16" id="KW-0297">G-protein coupled receptor</keyword>
<dbReference type="PROSITE" id="PS00237">
    <property type="entry name" value="G_PROTEIN_RECEP_F1_1"/>
    <property type="match status" value="1"/>
</dbReference>
<keyword evidence="14 16" id="KW-0807">Transducer</keyword>
<evidence type="ECO:0000313" key="19">
    <source>
        <dbReference type="EMBL" id="BAQ54934.1"/>
    </source>
</evidence>
<organism evidence="19">
    <name type="scientific">Mnais costalis</name>
    <dbReference type="NCBI Taxonomy" id="101728"/>
    <lineage>
        <taxon>Eukaryota</taxon>
        <taxon>Metazoa</taxon>
        <taxon>Ecdysozoa</taxon>
        <taxon>Arthropoda</taxon>
        <taxon>Hexapoda</taxon>
        <taxon>Insecta</taxon>
        <taxon>Pterygota</taxon>
        <taxon>Palaeoptera</taxon>
        <taxon>Odonata</taxon>
        <taxon>Zygoptera</taxon>
        <taxon>Calopterygidae</taxon>
        <taxon>Mnais</taxon>
    </lineage>
</organism>
<dbReference type="InterPro" id="IPR027430">
    <property type="entry name" value="Retinal_BS"/>
</dbReference>
<dbReference type="PROSITE" id="PS00238">
    <property type="entry name" value="OPSIN"/>
    <property type="match status" value="1"/>
</dbReference>
<keyword evidence="12 16" id="KW-0675">Receptor</keyword>
<dbReference type="GO" id="GO:0007602">
    <property type="term" value="P:phototransduction"/>
    <property type="evidence" value="ECO:0007669"/>
    <property type="project" value="UniProtKB-KW"/>
</dbReference>
<sequence length="384" mass="43250">MNYSQTVQTAHSHFLRSAIPQSNSLMDSDENSFLGSKIDDDYMPYIHSHWTTFRAPAAYQHFLLGLIYAVILVIGMLGNMLVIVTFFTTKSLRTPSNTFVVNLAIFDALMMSKLPMFVLNSAVEGQIFGKIGCDIYGLIGSYSGMGAAITNAAIAFDRYRTIAFPLDGRLGMKAAIGLVIFTWFWATPFSILPFFEIWSRYAPEGYLTTCSFDYMREGKATQLFTMTIFSWAYVFPLMMIALFYSRIISHVRAHEKMLKEQAKRMNVKSLSQGDNEKSAEIRIAKVAISIVILFICAWTPYALVALIGCFGDKHMMTPTFCMFPAIACKTVACIDPWIYAINHPRFRAEIQKKVPWLCIFGQENKSNDNKSTVSDATEVKSETA</sequence>
<feature type="transmembrane region" description="Helical" evidence="17">
    <location>
        <begin position="62"/>
        <end position="87"/>
    </location>
</feature>
<feature type="transmembrane region" description="Helical" evidence="17">
    <location>
        <begin position="175"/>
        <end position="195"/>
    </location>
</feature>
<dbReference type="InterPro" id="IPR050125">
    <property type="entry name" value="GPCR_opsins"/>
</dbReference>
<dbReference type="CDD" id="cd15079">
    <property type="entry name" value="7tmA_photoreceptors_insect"/>
    <property type="match status" value="1"/>
</dbReference>
<evidence type="ECO:0000256" key="16">
    <source>
        <dbReference type="RuleBase" id="RU000688"/>
    </source>
</evidence>
<evidence type="ECO:0000256" key="17">
    <source>
        <dbReference type="SAM" id="Phobius"/>
    </source>
</evidence>
<dbReference type="AlphaFoldDB" id="A0A0C6G551"/>
<dbReference type="GO" id="GO:0004930">
    <property type="term" value="F:G protein-coupled receptor activity"/>
    <property type="evidence" value="ECO:0007669"/>
    <property type="project" value="UniProtKB-KW"/>
</dbReference>
<feature type="transmembrane region" description="Helical" evidence="17">
    <location>
        <begin position="99"/>
        <end position="123"/>
    </location>
</feature>
<dbReference type="PROSITE" id="PS50262">
    <property type="entry name" value="G_PROTEIN_RECEP_F1_2"/>
    <property type="match status" value="1"/>
</dbReference>
<dbReference type="FunFam" id="1.20.1070.10:FF:000044">
    <property type="entry name" value="Opsin, ultraviolet-sensitive"/>
    <property type="match status" value="1"/>
</dbReference>
<dbReference type="GO" id="GO:0007601">
    <property type="term" value="P:visual perception"/>
    <property type="evidence" value="ECO:0007669"/>
    <property type="project" value="UniProtKB-KW"/>
</dbReference>
<reference evidence="19" key="1">
    <citation type="journal article" date="2015" name="Proc. Natl. Acad. Sci. U.S.A.">
        <title>Extraordinary diversity of visual opsin genes in dragonflies.</title>
        <authorList>
            <person name="Futahashi R."/>
            <person name="Kawahara-Miki R."/>
            <person name="Kinoshita M."/>
            <person name="Yoshitake K."/>
            <person name="Yajima S."/>
            <person name="Arikawa K."/>
            <person name="Fukatsu T."/>
        </authorList>
    </citation>
    <scope>NUCLEOTIDE SEQUENCE</scope>
</reference>
<dbReference type="PRINTS" id="PR00237">
    <property type="entry name" value="GPCRRHODOPSN"/>
</dbReference>
<proteinExistence type="evidence at transcript level"/>
<dbReference type="InterPro" id="IPR001760">
    <property type="entry name" value="Opsin"/>
</dbReference>
<feature type="transmembrane region" description="Helical" evidence="17">
    <location>
        <begin position="223"/>
        <end position="244"/>
    </location>
</feature>
<evidence type="ECO:0000256" key="12">
    <source>
        <dbReference type="ARBA" id="ARBA00023170"/>
    </source>
</evidence>
<dbReference type="InterPro" id="IPR017452">
    <property type="entry name" value="GPCR_Rhodpsn_7TM"/>
</dbReference>
<evidence type="ECO:0000256" key="4">
    <source>
        <dbReference type="ARBA" id="ARBA00022606"/>
    </source>
</evidence>
<dbReference type="Pfam" id="PF00001">
    <property type="entry name" value="7tm_1"/>
    <property type="match status" value="1"/>
</dbReference>
<keyword evidence="13" id="KW-0325">Glycoprotein</keyword>
<keyword evidence="3" id="KW-0600">Photoreceptor protein</keyword>
<dbReference type="GO" id="GO:0016020">
    <property type="term" value="C:membrane"/>
    <property type="evidence" value="ECO:0007669"/>
    <property type="project" value="UniProtKB-SubCell"/>
</dbReference>
<keyword evidence="6" id="KW-0681">Retinal protein</keyword>
<comment type="similarity">
    <text evidence="2 16">Belongs to the G-protein coupled receptor 1 family.</text>
</comment>
<evidence type="ECO:0000256" key="2">
    <source>
        <dbReference type="ARBA" id="ARBA00010663"/>
    </source>
</evidence>
<keyword evidence="11" id="KW-1015">Disulfide bond</keyword>
<dbReference type="SUPFAM" id="SSF81321">
    <property type="entry name" value="Family A G protein-coupled receptor-like"/>
    <property type="match status" value="1"/>
</dbReference>
<evidence type="ECO:0000256" key="6">
    <source>
        <dbReference type="ARBA" id="ARBA00022925"/>
    </source>
</evidence>
<evidence type="ECO:0000256" key="7">
    <source>
        <dbReference type="ARBA" id="ARBA00022989"/>
    </source>
</evidence>
<dbReference type="GO" id="GO:0009881">
    <property type="term" value="F:photoreceptor activity"/>
    <property type="evidence" value="ECO:0007669"/>
    <property type="project" value="UniProtKB-KW"/>
</dbReference>
<feature type="transmembrane region" description="Helical" evidence="17">
    <location>
        <begin position="135"/>
        <end position="154"/>
    </location>
</feature>
<accession>A0A0C6G551</accession>
<keyword evidence="8" id="KW-0157">Chromophore</keyword>
<keyword evidence="10 17" id="KW-0472">Membrane</keyword>
<dbReference type="EMBL" id="LC009286">
    <property type="protein sequence ID" value="BAQ54934.1"/>
    <property type="molecule type" value="mRNA"/>
</dbReference>
<name>A0A0C6G551_9ODON</name>
<dbReference type="SMART" id="SM01381">
    <property type="entry name" value="7TM_GPCR_Srsx"/>
    <property type="match status" value="1"/>
</dbReference>
<dbReference type="InterPro" id="IPR000276">
    <property type="entry name" value="GPCR_Rhodpsn"/>
</dbReference>
<keyword evidence="5 16" id="KW-0812">Transmembrane</keyword>
<evidence type="ECO:0000256" key="11">
    <source>
        <dbReference type="ARBA" id="ARBA00023157"/>
    </source>
</evidence>
<dbReference type="PRINTS" id="PR00577">
    <property type="entry name" value="OPSINRH3RH4"/>
</dbReference>
<evidence type="ECO:0000256" key="13">
    <source>
        <dbReference type="ARBA" id="ARBA00023180"/>
    </source>
</evidence>
<evidence type="ECO:0000256" key="3">
    <source>
        <dbReference type="ARBA" id="ARBA00022543"/>
    </source>
</evidence>
<evidence type="ECO:0000259" key="18">
    <source>
        <dbReference type="PROSITE" id="PS50262"/>
    </source>
</evidence>